<dbReference type="InterPro" id="IPR005761">
    <property type="entry name" value="UDP-N-AcMur-Glu-dNH2Pim_ligase"/>
</dbReference>
<dbReference type="PATRIC" id="fig|1185652.3.peg.4672"/>
<sequence>MKIRDLAGTTFPELLAQLKGNDAEIDIAGITADSRQVKPGDLFVAVAGTKANGAAYIADALSRGAAAVIAAKGSGGEAGTPVFELVEPRRFLAQAAARLYGRQPETMVAVTGTAGKTSVASFTRQIWAHSGLSAAMIGTTGVTAPGRNDYGSLTTPDPVSLHKLLAELADEGITHAAMEASSHGLDQSRLDGVRLAAAAFTNLGRDHMDYHPTVEHYMASKMRLFGALLPKGSPAVIFADDQWSTEAIAAARKAGHDVRTVGRNGDFISLKRVEHFRHKQSAEVHVGDDIFEIHVPLAGDFQVANALVAAGLAMSTGIAAKAAFSALEKLQGASGRLELVGQTKDGALAYVDYAHKPDALENVLESVRPFTTGRVIVVFGCGGDRDKGKRPIMGEVAARLADVVIVTDDNPRSEIPEVIRSEIMAGATGATEIADRAEAIRTAVGMLQTGDTLIVAGKGHEEGQTIGSVTLPFSDHAEVRKALGGL</sequence>
<dbReference type="GO" id="GO:0071555">
    <property type="term" value="P:cell wall organization"/>
    <property type="evidence" value="ECO:0007669"/>
    <property type="project" value="UniProtKB-KW"/>
</dbReference>
<dbReference type="Pfam" id="PF08245">
    <property type="entry name" value="Mur_ligase_M"/>
    <property type="match status" value="1"/>
</dbReference>
<dbReference type="NCBIfam" id="TIGR01085">
    <property type="entry name" value="murE"/>
    <property type="match status" value="1"/>
</dbReference>
<evidence type="ECO:0000313" key="13">
    <source>
        <dbReference type="Proteomes" id="UP000006180"/>
    </source>
</evidence>
<dbReference type="AlphaFoldDB" id="I3XAY7"/>
<dbReference type="EC" id="6.3.2.13" evidence="7"/>
<evidence type="ECO:0000256" key="6">
    <source>
        <dbReference type="ARBA" id="ARBA00023316"/>
    </source>
</evidence>
<keyword evidence="7" id="KW-0963">Cytoplasm</keyword>
<feature type="domain" description="Mur ligase N-terminal catalytic" evidence="9">
    <location>
        <begin position="27"/>
        <end position="98"/>
    </location>
</feature>
<evidence type="ECO:0000256" key="5">
    <source>
        <dbReference type="ARBA" id="ARBA00023306"/>
    </source>
</evidence>
<dbReference type="HAMAP" id="MF_00208">
    <property type="entry name" value="MurE"/>
    <property type="match status" value="1"/>
</dbReference>
<feature type="binding site" evidence="7">
    <location>
        <position position="189"/>
    </location>
    <ligand>
        <name>UDP-N-acetyl-alpha-D-muramoyl-L-alanyl-D-glutamate</name>
        <dbReference type="ChEBI" id="CHEBI:83900"/>
    </ligand>
</feature>
<feature type="binding site" evidence="7">
    <location>
        <begin position="112"/>
        <end position="118"/>
    </location>
    <ligand>
        <name>ATP</name>
        <dbReference type="ChEBI" id="CHEBI:30616"/>
    </ligand>
</feature>
<keyword evidence="2 7" id="KW-0132">Cell division</keyword>
<comment type="PTM">
    <text evidence="7">Carboxylation is probably crucial for Mg(2+) binding and, consequently, for the gamma-phosphate positioning of ATP.</text>
</comment>
<dbReference type="GO" id="GO:0009252">
    <property type="term" value="P:peptidoglycan biosynthetic process"/>
    <property type="evidence" value="ECO:0007669"/>
    <property type="project" value="UniProtKB-UniRule"/>
</dbReference>
<dbReference type="Proteomes" id="UP000006180">
    <property type="component" value="Chromosome"/>
</dbReference>
<feature type="domain" description="Mur ligase C-terminal" evidence="10">
    <location>
        <begin position="335"/>
        <end position="459"/>
    </location>
</feature>
<dbReference type="InterPro" id="IPR013221">
    <property type="entry name" value="Mur_ligase_cen"/>
</dbReference>
<organism evidence="12 13">
    <name type="scientific">Sinorhizobium fredii (strain USDA 257)</name>
    <dbReference type="NCBI Taxonomy" id="1185652"/>
    <lineage>
        <taxon>Bacteria</taxon>
        <taxon>Pseudomonadati</taxon>
        <taxon>Pseudomonadota</taxon>
        <taxon>Alphaproteobacteria</taxon>
        <taxon>Hyphomicrobiales</taxon>
        <taxon>Rhizobiaceae</taxon>
        <taxon>Sinorhizobium/Ensifer group</taxon>
        <taxon>Sinorhizobium</taxon>
    </lineage>
</organism>
<feature type="binding site" evidence="7">
    <location>
        <position position="34"/>
    </location>
    <ligand>
        <name>UDP-N-acetyl-alpha-D-muramoyl-L-alanyl-D-glutamate</name>
        <dbReference type="ChEBI" id="CHEBI:83900"/>
    </ligand>
</feature>
<feature type="binding site" evidence="7">
    <location>
        <position position="457"/>
    </location>
    <ligand>
        <name>meso-2,6-diaminopimelate</name>
        <dbReference type="ChEBI" id="CHEBI:57791"/>
    </ligand>
</feature>
<dbReference type="InterPro" id="IPR000713">
    <property type="entry name" value="Mur_ligase_N"/>
</dbReference>
<proteinExistence type="inferred from homology"/>
<keyword evidence="5 7" id="KW-0131">Cell cycle</keyword>
<name>I3XAY7_SINF2</name>
<feature type="binding site" evidence="7">
    <location>
        <position position="181"/>
    </location>
    <ligand>
        <name>UDP-N-acetyl-alpha-D-muramoyl-L-alanyl-D-glutamate</name>
        <dbReference type="ChEBI" id="CHEBI:83900"/>
    </ligand>
</feature>
<dbReference type="SUPFAM" id="SSF53244">
    <property type="entry name" value="MurD-like peptide ligases, peptide-binding domain"/>
    <property type="match status" value="1"/>
</dbReference>
<feature type="binding site" evidence="7">
    <location>
        <begin position="409"/>
        <end position="412"/>
    </location>
    <ligand>
        <name>meso-2,6-diaminopimelate</name>
        <dbReference type="ChEBI" id="CHEBI:57791"/>
    </ligand>
</feature>
<dbReference type="GO" id="GO:0008765">
    <property type="term" value="F:UDP-N-acetylmuramoylalanyl-D-glutamate-2,6-diaminopimelate ligase activity"/>
    <property type="evidence" value="ECO:0007669"/>
    <property type="project" value="UniProtKB-UniRule"/>
</dbReference>
<dbReference type="RefSeq" id="WP_014765169.1">
    <property type="nucleotide sequence ID" value="NC_018000.1"/>
</dbReference>
<evidence type="ECO:0000256" key="8">
    <source>
        <dbReference type="RuleBase" id="RU004135"/>
    </source>
</evidence>
<dbReference type="EMBL" id="CP003563">
    <property type="protein sequence ID" value="AFL53043.1"/>
    <property type="molecule type" value="Genomic_DNA"/>
</dbReference>
<dbReference type="Gene3D" id="3.90.190.20">
    <property type="entry name" value="Mur ligase, C-terminal domain"/>
    <property type="match status" value="1"/>
</dbReference>
<dbReference type="GO" id="GO:0008360">
    <property type="term" value="P:regulation of cell shape"/>
    <property type="evidence" value="ECO:0007669"/>
    <property type="project" value="UniProtKB-KW"/>
</dbReference>
<accession>I3XAY7</accession>
<feature type="binding site" evidence="7">
    <location>
        <begin position="154"/>
        <end position="155"/>
    </location>
    <ligand>
        <name>UDP-N-acetyl-alpha-D-muramoyl-L-alanyl-D-glutamate</name>
        <dbReference type="ChEBI" id="CHEBI:83900"/>
    </ligand>
</feature>
<gene>
    <name evidence="7 12" type="primary">murE</name>
    <name evidence="12" type="ORF">USDA257_c45050</name>
</gene>
<reference evidence="12 13" key="1">
    <citation type="journal article" date="2012" name="J. Bacteriol.">
        <title>Complete genome sequence of the broad-host-range strain Sinorhizobium fredii USDA257.</title>
        <authorList>
            <person name="Schuldes J."/>
            <person name="Rodriguez Orbegoso M."/>
            <person name="Schmeisser C."/>
            <person name="Krishnan H.B."/>
            <person name="Daniel R."/>
            <person name="Streit W.R."/>
        </authorList>
    </citation>
    <scope>NUCLEOTIDE SEQUENCE [LARGE SCALE GENOMIC DNA]</scope>
    <source>
        <strain evidence="12 13">USDA 257</strain>
    </source>
</reference>
<dbReference type="NCBIfam" id="NF001124">
    <property type="entry name" value="PRK00139.1-2"/>
    <property type="match status" value="1"/>
</dbReference>
<dbReference type="GO" id="GO:0005737">
    <property type="term" value="C:cytoplasm"/>
    <property type="evidence" value="ECO:0007669"/>
    <property type="project" value="UniProtKB-SubCell"/>
</dbReference>
<evidence type="ECO:0000256" key="7">
    <source>
        <dbReference type="HAMAP-Rule" id="MF_00208"/>
    </source>
</evidence>
<comment type="cofactor">
    <cofactor evidence="7">
        <name>Mg(2+)</name>
        <dbReference type="ChEBI" id="CHEBI:18420"/>
    </cofactor>
</comment>
<feature type="domain" description="Mur ligase central" evidence="11">
    <location>
        <begin position="110"/>
        <end position="313"/>
    </location>
</feature>
<dbReference type="Gene3D" id="3.40.1390.10">
    <property type="entry name" value="MurE/MurF, N-terminal domain"/>
    <property type="match status" value="1"/>
</dbReference>
<dbReference type="InterPro" id="IPR004101">
    <property type="entry name" value="Mur_ligase_C"/>
</dbReference>
<dbReference type="KEGG" id="sfd:USDA257_c45050"/>
<evidence type="ECO:0000256" key="4">
    <source>
        <dbReference type="ARBA" id="ARBA00022984"/>
    </source>
</evidence>
<dbReference type="SUPFAM" id="SSF63418">
    <property type="entry name" value="MurE/MurF N-terminal domain"/>
    <property type="match status" value="1"/>
</dbReference>
<keyword evidence="7" id="KW-0460">Magnesium</keyword>
<dbReference type="Gene3D" id="3.40.1190.10">
    <property type="entry name" value="Mur-like, catalytic domain"/>
    <property type="match status" value="1"/>
</dbReference>
<dbReference type="NCBIfam" id="NF001126">
    <property type="entry name" value="PRK00139.1-4"/>
    <property type="match status" value="1"/>
</dbReference>
<dbReference type="InterPro" id="IPR036615">
    <property type="entry name" value="Mur_ligase_C_dom_sf"/>
</dbReference>
<dbReference type="SUPFAM" id="SSF53623">
    <property type="entry name" value="MurD-like peptide ligases, catalytic domain"/>
    <property type="match status" value="1"/>
</dbReference>
<keyword evidence="3 7" id="KW-0133">Cell shape</keyword>
<dbReference type="eggNOG" id="COG0769">
    <property type="taxonomic scope" value="Bacteria"/>
</dbReference>
<comment type="pathway">
    <text evidence="7 8">Cell wall biogenesis; peptidoglycan biosynthesis.</text>
</comment>
<dbReference type="UniPathway" id="UPA00219"/>
<feature type="short sequence motif" description="Meso-diaminopimelate recognition motif" evidence="7">
    <location>
        <begin position="409"/>
        <end position="412"/>
    </location>
</feature>
<keyword evidence="7" id="KW-0547">Nucleotide-binding</keyword>
<evidence type="ECO:0000259" key="10">
    <source>
        <dbReference type="Pfam" id="PF02875"/>
    </source>
</evidence>
<feature type="binding site" evidence="7">
    <location>
        <position position="385"/>
    </location>
    <ligand>
        <name>meso-2,6-diaminopimelate</name>
        <dbReference type="ChEBI" id="CHEBI:57791"/>
    </ligand>
</feature>
<evidence type="ECO:0000259" key="11">
    <source>
        <dbReference type="Pfam" id="PF08245"/>
    </source>
</evidence>
<dbReference type="GO" id="GO:0000287">
    <property type="term" value="F:magnesium ion binding"/>
    <property type="evidence" value="ECO:0007669"/>
    <property type="project" value="UniProtKB-UniRule"/>
</dbReference>
<dbReference type="STRING" id="1185652.USDA257_c45050"/>
<evidence type="ECO:0000256" key="3">
    <source>
        <dbReference type="ARBA" id="ARBA00022960"/>
    </source>
</evidence>
<evidence type="ECO:0000313" key="12">
    <source>
        <dbReference type="EMBL" id="AFL53043.1"/>
    </source>
</evidence>
<comment type="similarity">
    <text evidence="1 7">Belongs to the MurCDEF family. MurE subfamily.</text>
</comment>
<comment type="function">
    <text evidence="7">Catalyzes the addition of meso-diaminopimelic acid to the nucleotide precursor UDP-N-acetylmuramoyl-L-alanyl-D-glutamate (UMAG) in the biosynthesis of bacterial cell-wall peptidoglycan.</text>
</comment>
<dbReference type="GO" id="GO:0005524">
    <property type="term" value="F:ATP binding"/>
    <property type="evidence" value="ECO:0007669"/>
    <property type="project" value="UniProtKB-UniRule"/>
</dbReference>
<evidence type="ECO:0000256" key="2">
    <source>
        <dbReference type="ARBA" id="ARBA00022618"/>
    </source>
</evidence>
<keyword evidence="6 7" id="KW-0961">Cell wall biogenesis/degradation</keyword>
<comment type="catalytic activity">
    <reaction evidence="7">
        <text>UDP-N-acetyl-alpha-D-muramoyl-L-alanyl-D-glutamate + meso-2,6-diaminopimelate + ATP = UDP-N-acetyl-alpha-D-muramoyl-L-alanyl-gamma-D-glutamyl-meso-2,6-diaminopimelate + ADP + phosphate + H(+)</text>
        <dbReference type="Rhea" id="RHEA:23676"/>
        <dbReference type="ChEBI" id="CHEBI:15378"/>
        <dbReference type="ChEBI" id="CHEBI:30616"/>
        <dbReference type="ChEBI" id="CHEBI:43474"/>
        <dbReference type="ChEBI" id="CHEBI:57791"/>
        <dbReference type="ChEBI" id="CHEBI:83900"/>
        <dbReference type="ChEBI" id="CHEBI:83905"/>
        <dbReference type="ChEBI" id="CHEBI:456216"/>
        <dbReference type="EC" id="6.3.2.13"/>
    </reaction>
</comment>
<dbReference type="PANTHER" id="PTHR23135">
    <property type="entry name" value="MUR LIGASE FAMILY MEMBER"/>
    <property type="match status" value="1"/>
</dbReference>
<keyword evidence="7 12" id="KW-0436">Ligase</keyword>
<protein>
    <recommendedName>
        <fullName evidence="7">UDP-N-acetylmuramoyl-L-alanyl-D-glutamate--2,6-diaminopimelate ligase</fullName>
        <ecNumber evidence="7">6.3.2.13</ecNumber>
    </recommendedName>
    <alternativeName>
        <fullName evidence="7">Meso-A2pm-adding enzyme</fullName>
    </alternativeName>
    <alternativeName>
        <fullName evidence="7">Meso-diaminopimelate-adding enzyme</fullName>
    </alternativeName>
    <alternativeName>
        <fullName evidence="7">UDP-MurNAc-L-Ala-D-Glu:meso-diaminopimelate ligase</fullName>
    </alternativeName>
    <alternativeName>
        <fullName evidence="7">UDP-MurNAc-tripeptide synthetase</fullName>
    </alternativeName>
    <alternativeName>
        <fullName evidence="7">UDP-N-acetylmuramyl-tripeptide synthetase</fullName>
    </alternativeName>
</protein>
<dbReference type="HOGENOM" id="CLU_022291_3_1_5"/>
<dbReference type="GO" id="GO:0051301">
    <property type="term" value="P:cell division"/>
    <property type="evidence" value="ECO:0007669"/>
    <property type="project" value="UniProtKB-KW"/>
</dbReference>
<keyword evidence="4 7" id="KW-0573">Peptidoglycan synthesis</keyword>
<evidence type="ECO:0000256" key="1">
    <source>
        <dbReference type="ARBA" id="ARBA00005898"/>
    </source>
</evidence>
<comment type="subcellular location">
    <subcellularLocation>
        <location evidence="7 8">Cytoplasm</location>
    </subcellularLocation>
</comment>
<keyword evidence="7" id="KW-0067">ATP-binding</keyword>
<feature type="modified residue" description="N6-carboxylysine" evidence="7">
    <location>
        <position position="221"/>
    </location>
</feature>
<dbReference type="PANTHER" id="PTHR23135:SF4">
    <property type="entry name" value="UDP-N-ACETYLMURAMOYL-L-ALANYL-D-GLUTAMATE--2,6-DIAMINOPIMELATE LIGASE MURE HOMOLOG, CHLOROPLASTIC"/>
    <property type="match status" value="1"/>
</dbReference>
<dbReference type="InterPro" id="IPR036565">
    <property type="entry name" value="Mur-like_cat_sf"/>
</dbReference>
<evidence type="ECO:0000259" key="9">
    <source>
        <dbReference type="Pfam" id="PF01225"/>
    </source>
</evidence>
<dbReference type="Pfam" id="PF01225">
    <property type="entry name" value="Mur_ligase"/>
    <property type="match status" value="1"/>
</dbReference>
<dbReference type="InterPro" id="IPR035911">
    <property type="entry name" value="MurE/MurF_N"/>
</dbReference>
<feature type="binding site" evidence="7">
    <location>
        <position position="187"/>
    </location>
    <ligand>
        <name>UDP-N-acetyl-alpha-D-muramoyl-L-alanyl-D-glutamate</name>
        <dbReference type="ChEBI" id="CHEBI:83900"/>
    </ligand>
</feature>
<feature type="binding site" evidence="7">
    <location>
        <position position="461"/>
    </location>
    <ligand>
        <name>meso-2,6-diaminopimelate</name>
        <dbReference type="ChEBI" id="CHEBI:57791"/>
    </ligand>
</feature>
<comment type="caution">
    <text evidence="7">Lacks conserved residue(s) required for the propagation of feature annotation.</text>
</comment>
<dbReference type="Pfam" id="PF02875">
    <property type="entry name" value="Mur_ligase_C"/>
    <property type="match status" value="1"/>
</dbReference>